<gene>
    <name evidence="1" type="ORF">PGLA2088_LOCUS49804</name>
</gene>
<feature type="non-terminal residue" evidence="1">
    <location>
        <position position="1"/>
    </location>
</feature>
<evidence type="ECO:0000313" key="1">
    <source>
        <dbReference type="EMBL" id="CAE8739902.1"/>
    </source>
</evidence>
<dbReference type="Proteomes" id="UP000626109">
    <property type="component" value="Unassembled WGS sequence"/>
</dbReference>
<reference evidence="1" key="1">
    <citation type="submission" date="2021-02" db="EMBL/GenBank/DDBJ databases">
        <authorList>
            <person name="Dougan E. K."/>
            <person name="Rhodes N."/>
            <person name="Thang M."/>
            <person name="Chan C."/>
        </authorList>
    </citation>
    <scope>NUCLEOTIDE SEQUENCE</scope>
</reference>
<dbReference type="AlphaFoldDB" id="A0A813LWM3"/>
<feature type="non-terminal residue" evidence="1">
    <location>
        <position position="563"/>
    </location>
</feature>
<protein>
    <submittedName>
        <fullName evidence="1">Uncharacterized protein</fullName>
    </submittedName>
</protein>
<proteinExistence type="predicted"/>
<comment type="caution">
    <text evidence="1">The sequence shown here is derived from an EMBL/GenBank/DDBJ whole genome shotgun (WGS) entry which is preliminary data.</text>
</comment>
<accession>A0A813LWM3</accession>
<sequence length="563" mass="58203">APRVLVGATSEQILFGTEVPGPQQPEMFPSDSVQHMIWEAVEPVTGVAATRTYTLGTVYSEGSAAALSVLLQAYAAAADCCNRLFSSGELAAATFSANRDEYLRNAVASILGMDYSTIAGRPEVMCLVVDAMGLPSSNAVETSGLALVFFRVAIVGLTSPSTGESLGTVAYGDSAFCARPGSVASTATGPVFGASRLPSFAFWTAPSEESRSSVVLRRRPEGTVQVEIGLETALGIGLDWGPSVALGHRSGMRVYLEPPEAPPDVLELGDDILDTAAHCRLAVNLSMDGCAAPVVAQAGGTAWTYASGKVVFSSLRTGYLLFKVLDSGNGILQSADAADGQVWVAVEVVKSSRADDAGAISLLPLRMAVTVSPMTMARWRQDMVVAMGTDFQALTGDPQASTEVGWLLQGPDHRSLSEFLPVVALTSAHVGQMPPATCKAIFAGARSALNSGCSCVLVSGLPGCGALDLAAALAKALQAPLTDLSGLLGSSASGPADLRDVGTVSRLYDALRPAAMSGSTRWLVLCDVWQAPAELLALLGMAEGIAETQAVSLLEPSVAYPWG</sequence>
<evidence type="ECO:0000313" key="2">
    <source>
        <dbReference type="Proteomes" id="UP000626109"/>
    </source>
</evidence>
<organism evidence="1 2">
    <name type="scientific">Polarella glacialis</name>
    <name type="common">Dinoflagellate</name>
    <dbReference type="NCBI Taxonomy" id="89957"/>
    <lineage>
        <taxon>Eukaryota</taxon>
        <taxon>Sar</taxon>
        <taxon>Alveolata</taxon>
        <taxon>Dinophyceae</taxon>
        <taxon>Suessiales</taxon>
        <taxon>Suessiaceae</taxon>
        <taxon>Polarella</taxon>
    </lineage>
</organism>
<name>A0A813LWM3_POLGL</name>
<dbReference type="EMBL" id="CAJNNW010037174">
    <property type="protein sequence ID" value="CAE8739902.1"/>
    <property type="molecule type" value="Genomic_DNA"/>
</dbReference>